<dbReference type="InterPro" id="IPR000477">
    <property type="entry name" value="RT_dom"/>
</dbReference>
<evidence type="ECO:0000256" key="8">
    <source>
        <dbReference type="ARBA" id="ARBA00022918"/>
    </source>
</evidence>
<evidence type="ECO:0000259" key="11">
    <source>
        <dbReference type="PROSITE" id="PS50994"/>
    </source>
</evidence>
<evidence type="ECO:0000256" key="4">
    <source>
        <dbReference type="ARBA" id="ARBA00022695"/>
    </source>
</evidence>
<dbReference type="InterPro" id="IPR012337">
    <property type="entry name" value="RNaseH-like_sf"/>
</dbReference>
<name>A0ABM3Z549_PANGU</name>
<keyword evidence="8" id="KW-0695">RNA-directed DNA polymerase</keyword>
<dbReference type="RefSeq" id="XP_060543487.1">
    <property type="nucleotide sequence ID" value="XM_060687504.1"/>
</dbReference>
<gene>
    <name evidence="13" type="primary">DPF3</name>
</gene>
<evidence type="ECO:0000256" key="7">
    <source>
        <dbReference type="ARBA" id="ARBA00022801"/>
    </source>
</evidence>
<keyword evidence="4" id="KW-0548">Nucleotidyltransferase</keyword>
<evidence type="ECO:0000256" key="5">
    <source>
        <dbReference type="ARBA" id="ARBA00022722"/>
    </source>
</evidence>
<evidence type="ECO:0000259" key="10">
    <source>
        <dbReference type="PROSITE" id="PS50878"/>
    </source>
</evidence>
<keyword evidence="3" id="KW-0808">Transferase</keyword>
<feature type="domain" description="Integrase catalytic" evidence="11">
    <location>
        <begin position="436"/>
        <end position="586"/>
    </location>
</feature>
<dbReference type="InterPro" id="IPR050951">
    <property type="entry name" value="Retrovirus_Pol_polyprotein"/>
</dbReference>
<evidence type="ECO:0000256" key="2">
    <source>
        <dbReference type="ARBA" id="ARBA00012180"/>
    </source>
</evidence>
<dbReference type="Gene3D" id="3.30.420.10">
    <property type="entry name" value="Ribonuclease H-like superfamily/Ribonuclease H"/>
    <property type="match status" value="1"/>
</dbReference>
<evidence type="ECO:0000256" key="6">
    <source>
        <dbReference type="ARBA" id="ARBA00022759"/>
    </source>
</evidence>
<dbReference type="Pfam" id="PF17917">
    <property type="entry name" value="RT_RNaseH"/>
    <property type="match status" value="1"/>
</dbReference>
<dbReference type="SUPFAM" id="SSF53098">
    <property type="entry name" value="Ribonuclease H-like"/>
    <property type="match status" value="1"/>
</dbReference>
<dbReference type="PANTHER" id="PTHR37984:SF12">
    <property type="entry name" value="RIBONUCLEASE H"/>
    <property type="match status" value="1"/>
</dbReference>
<accession>A0ABM3Z549</accession>
<evidence type="ECO:0000313" key="12">
    <source>
        <dbReference type="Proteomes" id="UP001652622"/>
    </source>
</evidence>
<dbReference type="PROSITE" id="PS50994">
    <property type="entry name" value="INTEGRASE"/>
    <property type="match status" value="1"/>
</dbReference>
<evidence type="ECO:0000256" key="9">
    <source>
        <dbReference type="ARBA" id="ARBA00039658"/>
    </source>
</evidence>
<sequence>MMERLLQGIPGVVPYFDDVLVSGHSEAQLLEQLRLALQRFQAKGLRVRRDKCIIGVQEVEFLGYLIDSKGIHPTKSKVKAIHEAPAPQNKAELQAFLGLLNFYSVFLKQKATVAEPLHRLLGKAIPWKWGEEEESAFQNIKKLLSSDSVLMQYHGTLTLFLTCDALPYGVEAVLSHQLPNGSEAPIAFFSKTMSTTERNYSQLDKEALAIVAGIKHFHEYLYGRAFTIVTDHKPLLGLLAGDKQTPTYMSPRMTRWAIFLSDYLYKLIYRPGKSICNADALSRCPIQEPVEDPTPTLGLFHIDDDQLCPVSSTTVAKHTQREKTLRQVMSWILRGWPTGRVGEEFSPFMREQQELSTMQGCLLWGDRVVIPHILQKKTLEALHSGHPGIVRMKALARSYVWWPTLDKDIEKWIVRCDPCQEVRPAPLQAQPTEWEMPSSPWLRIHIDFAGPIDDKFLLIVVDAFSKWLEVIVMPTTTTEATIRALHRLFTTHGLPDVLVSDNGPQLTSKTIEDFLAELGIRHALIAPYRPAGNGQAEKMVRLTKYTLAKMGAGDWQEKIDKFLFAQHITPHTTTKKSPAELLMGRRLRSPLDRLHPQYNPQCQQNNAQLPRTFGIGDPVFALNFQGPRKWLKGLIGRVTGPRSYKVELEDGRTCRHHIDQLWKRWRGVEEDQPDEVGLRHPGEVDFHHPDEVGLHYPDEVGLRHPGEVDFHHPDEVGLHPGEGGLHRPGEVDCHHPNEVGLHHPARQACATPVR</sequence>
<evidence type="ECO:0000313" key="13">
    <source>
        <dbReference type="RefSeq" id="XP_060543487.1"/>
    </source>
</evidence>
<reference evidence="13" key="1">
    <citation type="submission" date="2025-08" db="UniProtKB">
        <authorList>
            <consortium name="RefSeq"/>
        </authorList>
    </citation>
    <scope>IDENTIFICATION</scope>
    <source>
        <tissue evidence="13">Blood</tissue>
    </source>
</reference>
<proteinExistence type="inferred from homology"/>
<evidence type="ECO:0000256" key="3">
    <source>
        <dbReference type="ARBA" id="ARBA00022679"/>
    </source>
</evidence>
<dbReference type="Pfam" id="PF00665">
    <property type="entry name" value="rve"/>
    <property type="match status" value="1"/>
</dbReference>
<keyword evidence="5" id="KW-0540">Nuclease</keyword>
<dbReference type="Pfam" id="PF17921">
    <property type="entry name" value="Integrase_H2C2"/>
    <property type="match status" value="1"/>
</dbReference>
<protein>
    <recommendedName>
        <fullName evidence="9">Gypsy retrotransposon integrase-like protein 1</fullName>
        <ecNumber evidence="2">3.1.26.4</ecNumber>
    </recommendedName>
</protein>
<keyword evidence="6" id="KW-0255">Endonuclease</keyword>
<dbReference type="InterPro" id="IPR041373">
    <property type="entry name" value="RT_RNaseH"/>
</dbReference>
<dbReference type="Gene3D" id="3.10.20.370">
    <property type="match status" value="1"/>
</dbReference>
<keyword evidence="12" id="KW-1185">Reference proteome</keyword>
<dbReference type="Proteomes" id="UP001652622">
    <property type="component" value="Unplaced"/>
</dbReference>
<dbReference type="InterPro" id="IPR001584">
    <property type="entry name" value="Integrase_cat-core"/>
</dbReference>
<feature type="domain" description="Reverse transcriptase" evidence="10">
    <location>
        <begin position="1"/>
        <end position="66"/>
    </location>
</feature>
<dbReference type="CDD" id="cd09274">
    <property type="entry name" value="RNase_HI_RT_Ty3"/>
    <property type="match status" value="1"/>
</dbReference>
<keyword evidence="7" id="KW-0378">Hydrolase</keyword>
<comment type="similarity">
    <text evidence="1">Belongs to the beta type-B retroviral polymerase family. HERV class-II K(HML-2) pol subfamily.</text>
</comment>
<dbReference type="PROSITE" id="PS50878">
    <property type="entry name" value="RT_POL"/>
    <property type="match status" value="1"/>
</dbReference>
<dbReference type="Gene3D" id="1.10.340.70">
    <property type="match status" value="1"/>
</dbReference>
<dbReference type="PANTHER" id="PTHR37984">
    <property type="entry name" value="PROTEIN CBG26694"/>
    <property type="match status" value="1"/>
</dbReference>
<dbReference type="InterPro" id="IPR043502">
    <property type="entry name" value="DNA/RNA_pol_sf"/>
</dbReference>
<organism evidence="12 13">
    <name type="scientific">Pantherophis guttatus</name>
    <name type="common">Corn snake</name>
    <name type="synonym">Elaphe guttata</name>
    <dbReference type="NCBI Taxonomy" id="94885"/>
    <lineage>
        <taxon>Eukaryota</taxon>
        <taxon>Metazoa</taxon>
        <taxon>Chordata</taxon>
        <taxon>Craniata</taxon>
        <taxon>Vertebrata</taxon>
        <taxon>Euteleostomi</taxon>
        <taxon>Lepidosauria</taxon>
        <taxon>Squamata</taxon>
        <taxon>Bifurcata</taxon>
        <taxon>Unidentata</taxon>
        <taxon>Episquamata</taxon>
        <taxon>Toxicofera</taxon>
        <taxon>Serpentes</taxon>
        <taxon>Colubroidea</taxon>
        <taxon>Colubridae</taxon>
        <taxon>Colubrinae</taxon>
        <taxon>Pantherophis</taxon>
    </lineage>
</organism>
<dbReference type="SUPFAM" id="SSF56672">
    <property type="entry name" value="DNA/RNA polymerases"/>
    <property type="match status" value="1"/>
</dbReference>
<dbReference type="EC" id="3.1.26.4" evidence="2"/>
<dbReference type="InterPro" id="IPR043128">
    <property type="entry name" value="Rev_trsase/Diguanyl_cyclase"/>
</dbReference>
<dbReference type="Gene3D" id="3.30.70.270">
    <property type="match status" value="2"/>
</dbReference>
<evidence type="ECO:0000256" key="1">
    <source>
        <dbReference type="ARBA" id="ARBA00010879"/>
    </source>
</evidence>
<dbReference type="InterPro" id="IPR036397">
    <property type="entry name" value="RNaseH_sf"/>
</dbReference>
<dbReference type="GeneID" id="117665609"/>
<dbReference type="InterPro" id="IPR041588">
    <property type="entry name" value="Integrase_H2C2"/>
</dbReference>